<dbReference type="Proteomes" id="UP000029082">
    <property type="component" value="Unassembled WGS sequence"/>
</dbReference>
<evidence type="ECO:0000313" key="3">
    <source>
        <dbReference type="Proteomes" id="UP000029082"/>
    </source>
</evidence>
<feature type="transmembrane region" description="Helical" evidence="1">
    <location>
        <begin position="78"/>
        <end position="101"/>
    </location>
</feature>
<evidence type="ECO:0000313" key="2">
    <source>
        <dbReference type="EMBL" id="KFI76527.1"/>
    </source>
</evidence>
<keyword evidence="1" id="KW-0472">Membrane</keyword>
<keyword evidence="1" id="KW-1133">Transmembrane helix</keyword>
<gene>
    <name evidence="2" type="ORF">BMON_1124</name>
</gene>
<dbReference type="AlphaFoldDB" id="A0A087BZS7"/>
<proteinExistence type="predicted"/>
<dbReference type="RefSeq" id="WP_033513724.1">
    <property type="nucleotide sequence ID" value="NZ_JDUO01000027.1"/>
</dbReference>
<accession>A0A087BZS7</accession>
<evidence type="ECO:0000256" key="1">
    <source>
        <dbReference type="SAM" id="Phobius"/>
    </source>
</evidence>
<reference evidence="2 3" key="1">
    <citation type="submission" date="2014-03" db="EMBL/GenBank/DDBJ databases">
        <title>Genomics of Bifidobacteria.</title>
        <authorList>
            <person name="Ventura M."/>
            <person name="Milani C."/>
            <person name="Lugli G.A."/>
        </authorList>
    </citation>
    <scope>NUCLEOTIDE SEQUENCE [LARGE SCALE GENOMIC DNA]</scope>
    <source>
        <strain evidence="2 3">DSM 21395</strain>
    </source>
</reference>
<dbReference type="STRING" id="1437603.GCA_000771525_00960"/>
<keyword evidence="3" id="KW-1185">Reference proteome</keyword>
<sequence>MADNIDTVSAQIVDLEKLMTQRFDSVEKRLDGLESQEVHESDIKHVNRRIDDLKASADSDHADLKASVDDIKGMMWKAVGATGTIVGLIVGLLEWAIPLIMH</sequence>
<name>A0A087BZS7_9BIFI</name>
<dbReference type="Gene3D" id="3.90.20.10">
    <property type="match status" value="1"/>
</dbReference>
<dbReference type="EMBL" id="JGZE01000013">
    <property type="protein sequence ID" value="KFI76527.1"/>
    <property type="molecule type" value="Genomic_DNA"/>
</dbReference>
<organism evidence="2 3">
    <name type="scientific">Bifidobacterium mongoliense DSM 21395</name>
    <dbReference type="NCBI Taxonomy" id="1437603"/>
    <lineage>
        <taxon>Bacteria</taxon>
        <taxon>Bacillati</taxon>
        <taxon>Actinomycetota</taxon>
        <taxon>Actinomycetes</taxon>
        <taxon>Bifidobacteriales</taxon>
        <taxon>Bifidobacteriaceae</taxon>
        <taxon>Bifidobacterium</taxon>
    </lineage>
</organism>
<keyword evidence="1" id="KW-0812">Transmembrane</keyword>
<protein>
    <submittedName>
        <fullName evidence="2">Uncharacterized protein</fullName>
    </submittedName>
</protein>
<dbReference type="GeneID" id="93095145"/>
<comment type="caution">
    <text evidence="2">The sequence shown here is derived from an EMBL/GenBank/DDBJ whole genome shotgun (WGS) entry which is preliminary data.</text>
</comment>